<sequence>MDKYNKWYQTASEKQVRPVNEIVDELKEELAKRRGVEPVSLISLNPIELAQAFIEEFIPYPFPVKSVIPYNYCIFIRLYPQYEPYLRYIC</sequence>
<evidence type="ECO:0000313" key="2">
    <source>
        <dbReference type="WBParaSite" id="ES5_v2.g19272.t1"/>
    </source>
</evidence>
<evidence type="ECO:0000313" key="1">
    <source>
        <dbReference type="Proteomes" id="UP000887579"/>
    </source>
</evidence>
<proteinExistence type="predicted"/>
<accession>A0AC34FPP7</accession>
<dbReference type="WBParaSite" id="ES5_v2.g19272.t1">
    <property type="protein sequence ID" value="ES5_v2.g19272.t1"/>
    <property type="gene ID" value="ES5_v2.g19272"/>
</dbReference>
<dbReference type="Proteomes" id="UP000887579">
    <property type="component" value="Unplaced"/>
</dbReference>
<reference evidence="2" key="1">
    <citation type="submission" date="2022-11" db="UniProtKB">
        <authorList>
            <consortium name="WormBaseParasite"/>
        </authorList>
    </citation>
    <scope>IDENTIFICATION</scope>
</reference>
<protein>
    <submittedName>
        <fullName evidence="2">Uncharacterized protein</fullName>
    </submittedName>
</protein>
<organism evidence="1 2">
    <name type="scientific">Panagrolaimus sp. ES5</name>
    <dbReference type="NCBI Taxonomy" id="591445"/>
    <lineage>
        <taxon>Eukaryota</taxon>
        <taxon>Metazoa</taxon>
        <taxon>Ecdysozoa</taxon>
        <taxon>Nematoda</taxon>
        <taxon>Chromadorea</taxon>
        <taxon>Rhabditida</taxon>
        <taxon>Tylenchina</taxon>
        <taxon>Panagrolaimomorpha</taxon>
        <taxon>Panagrolaimoidea</taxon>
        <taxon>Panagrolaimidae</taxon>
        <taxon>Panagrolaimus</taxon>
    </lineage>
</organism>
<name>A0AC34FPP7_9BILA</name>